<sequence>MLYEFGQHTIELPFRKGPIDEQGRMLLWFEGQLLADQNNVVWPAHNHPFKTSSELFVGLLDGKPYYCANVTSPGNTELLGLRDVASKSETLFSLASRAKGLLDWQSQHQYCGQCGQPTQQIATEFALTCQPCRLRFYPRISPCIIVLVTHGDKVLLAQGERHKKSGWYSTLAGFIETGESAEQAVAREVFEEVGVQLKNIRYMNSQTWPFPNQLMLGFMAEYDGGDITPAPGEIADAQFFELNNLPKHSPGMTIAGWLIQAYKKERLG</sequence>
<evidence type="ECO:0000256" key="4">
    <source>
        <dbReference type="ARBA" id="ARBA00012381"/>
    </source>
</evidence>
<dbReference type="EC" id="3.6.1.22" evidence="4"/>
<keyword evidence="6 11" id="KW-0378">Hydrolase</keyword>
<evidence type="ECO:0000256" key="8">
    <source>
        <dbReference type="ARBA" id="ARBA00023027"/>
    </source>
</evidence>
<keyword evidence="8" id="KW-0520">NAD</keyword>
<evidence type="ECO:0000256" key="2">
    <source>
        <dbReference type="ARBA" id="ARBA00001947"/>
    </source>
</evidence>
<dbReference type="InterPro" id="IPR000086">
    <property type="entry name" value="NUDIX_hydrolase_dom"/>
</dbReference>
<gene>
    <name evidence="11" type="primary">nudC</name>
    <name evidence="11" type="ORF">ACFOND_07300</name>
</gene>
<dbReference type="InterPro" id="IPR049734">
    <property type="entry name" value="NudC-like_C"/>
</dbReference>
<evidence type="ECO:0000256" key="7">
    <source>
        <dbReference type="ARBA" id="ARBA00022842"/>
    </source>
</evidence>
<dbReference type="NCBIfam" id="NF001299">
    <property type="entry name" value="PRK00241.1"/>
    <property type="match status" value="1"/>
</dbReference>
<dbReference type="PROSITE" id="PS00893">
    <property type="entry name" value="NUDIX_BOX"/>
    <property type="match status" value="1"/>
</dbReference>
<keyword evidence="7" id="KW-0460">Magnesium</keyword>
<dbReference type="Gene3D" id="3.90.79.20">
    <property type="match status" value="1"/>
</dbReference>
<dbReference type="InterPro" id="IPR015376">
    <property type="entry name" value="Znr_NADH_PPase"/>
</dbReference>
<reference evidence="12" key="1">
    <citation type="journal article" date="2019" name="Int. J. Syst. Evol. Microbiol.">
        <title>The Global Catalogue of Microorganisms (GCM) 10K type strain sequencing project: providing services to taxonomists for standard genome sequencing and annotation.</title>
        <authorList>
            <consortium name="The Broad Institute Genomics Platform"/>
            <consortium name="The Broad Institute Genome Sequencing Center for Infectious Disease"/>
            <person name="Wu L."/>
            <person name="Ma J."/>
        </authorList>
    </citation>
    <scope>NUCLEOTIDE SEQUENCE [LARGE SCALE GENOMIC DNA]</scope>
    <source>
        <strain evidence="12">CECT 8288</strain>
    </source>
</reference>
<dbReference type="PANTHER" id="PTHR42904">
    <property type="entry name" value="NUDIX HYDROLASE, NUDC SUBFAMILY"/>
    <property type="match status" value="1"/>
</dbReference>
<comment type="cofactor">
    <cofactor evidence="1">
        <name>Mg(2+)</name>
        <dbReference type="ChEBI" id="CHEBI:18420"/>
    </cofactor>
</comment>
<dbReference type="Proteomes" id="UP001595710">
    <property type="component" value="Unassembled WGS sequence"/>
</dbReference>
<dbReference type="Pfam" id="PF09297">
    <property type="entry name" value="Zn_ribbon_NUD"/>
    <property type="match status" value="1"/>
</dbReference>
<protein>
    <recommendedName>
        <fullName evidence="4">NAD(+) diphosphatase</fullName>
        <ecNumber evidence="4">3.6.1.22</ecNumber>
    </recommendedName>
</protein>
<evidence type="ECO:0000259" key="10">
    <source>
        <dbReference type="PROSITE" id="PS51462"/>
    </source>
</evidence>
<comment type="caution">
    <text evidence="11">The sequence shown here is derived from an EMBL/GenBank/DDBJ whole genome shotgun (WGS) entry which is preliminary data.</text>
</comment>
<keyword evidence="5" id="KW-0479">Metal-binding</keyword>
<evidence type="ECO:0000256" key="5">
    <source>
        <dbReference type="ARBA" id="ARBA00022723"/>
    </source>
</evidence>
<organism evidence="11 12">
    <name type="scientific">Reinekea marina</name>
    <dbReference type="NCBI Taxonomy" id="1310421"/>
    <lineage>
        <taxon>Bacteria</taxon>
        <taxon>Pseudomonadati</taxon>
        <taxon>Pseudomonadota</taxon>
        <taxon>Gammaproteobacteria</taxon>
        <taxon>Oceanospirillales</taxon>
        <taxon>Saccharospirillaceae</taxon>
        <taxon>Reinekea</taxon>
    </lineage>
</organism>
<dbReference type="InterPro" id="IPR020084">
    <property type="entry name" value="NUDIX_hydrolase_CS"/>
</dbReference>
<dbReference type="SUPFAM" id="SSF55811">
    <property type="entry name" value="Nudix"/>
    <property type="match status" value="2"/>
</dbReference>
<comment type="catalytic activity">
    <reaction evidence="9">
        <text>a 5'-end NAD(+)-phospho-ribonucleoside in mRNA + H2O = a 5'-end phospho-adenosine-phospho-ribonucleoside in mRNA + beta-nicotinamide D-ribonucleotide + 2 H(+)</text>
        <dbReference type="Rhea" id="RHEA:60876"/>
        <dbReference type="Rhea" id="RHEA-COMP:15698"/>
        <dbReference type="Rhea" id="RHEA-COMP:15719"/>
        <dbReference type="ChEBI" id="CHEBI:14649"/>
        <dbReference type="ChEBI" id="CHEBI:15377"/>
        <dbReference type="ChEBI" id="CHEBI:15378"/>
        <dbReference type="ChEBI" id="CHEBI:144029"/>
        <dbReference type="ChEBI" id="CHEBI:144051"/>
    </reaction>
    <physiologicalReaction direction="left-to-right" evidence="9">
        <dbReference type="Rhea" id="RHEA:60877"/>
    </physiologicalReaction>
</comment>
<dbReference type="PROSITE" id="PS51462">
    <property type="entry name" value="NUDIX"/>
    <property type="match status" value="1"/>
</dbReference>
<evidence type="ECO:0000256" key="9">
    <source>
        <dbReference type="ARBA" id="ARBA00023679"/>
    </source>
</evidence>
<dbReference type="Pfam" id="PF00293">
    <property type="entry name" value="NUDIX"/>
    <property type="match status" value="1"/>
</dbReference>
<dbReference type="GO" id="GO:0016787">
    <property type="term" value="F:hydrolase activity"/>
    <property type="evidence" value="ECO:0007669"/>
    <property type="project" value="UniProtKB-KW"/>
</dbReference>
<dbReference type="InterPro" id="IPR050241">
    <property type="entry name" value="NAD-cap_RNA_hydrolase_NudC"/>
</dbReference>
<comment type="similarity">
    <text evidence="3">Belongs to the Nudix hydrolase family. NudC subfamily.</text>
</comment>
<keyword evidence="12" id="KW-1185">Reference proteome</keyword>
<comment type="cofactor">
    <cofactor evidence="2">
        <name>Zn(2+)</name>
        <dbReference type="ChEBI" id="CHEBI:29105"/>
    </cofactor>
</comment>
<dbReference type="Gene3D" id="3.90.79.10">
    <property type="entry name" value="Nucleoside Triphosphate Pyrophosphohydrolase"/>
    <property type="match status" value="1"/>
</dbReference>
<evidence type="ECO:0000256" key="1">
    <source>
        <dbReference type="ARBA" id="ARBA00001946"/>
    </source>
</evidence>
<evidence type="ECO:0000313" key="11">
    <source>
        <dbReference type="EMBL" id="MFC3701438.1"/>
    </source>
</evidence>
<accession>A0ABV7WQ88</accession>
<dbReference type="CDD" id="cd03429">
    <property type="entry name" value="NUDIX_NADH_pyrophosphatase_Nudt13"/>
    <property type="match status" value="1"/>
</dbReference>
<evidence type="ECO:0000256" key="6">
    <source>
        <dbReference type="ARBA" id="ARBA00022801"/>
    </source>
</evidence>
<dbReference type="RefSeq" id="WP_290282555.1">
    <property type="nucleotide sequence ID" value="NZ_JAUFQI010000001.1"/>
</dbReference>
<evidence type="ECO:0000313" key="12">
    <source>
        <dbReference type="Proteomes" id="UP001595710"/>
    </source>
</evidence>
<dbReference type="InterPro" id="IPR015797">
    <property type="entry name" value="NUDIX_hydrolase-like_dom_sf"/>
</dbReference>
<name>A0ABV7WQ88_9GAMM</name>
<feature type="domain" description="Nudix hydrolase" evidence="10">
    <location>
        <begin position="138"/>
        <end position="265"/>
    </location>
</feature>
<proteinExistence type="inferred from homology"/>
<dbReference type="PANTHER" id="PTHR42904:SF6">
    <property type="entry name" value="NAD-CAPPED RNA HYDROLASE NUDT12"/>
    <property type="match status" value="1"/>
</dbReference>
<dbReference type="EMBL" id="JBHRYN010000008">
    <property type="protein sequence ID" value="MFC3701438.1"/>
    <property type="molecule type" value="Genomic_DNA"/>
</dbReference>
<evidence type="ECO:0000256" key="3">
    <source>
        <dbReference type="ARBA" id="ARBA00009595"/>
    </source>
</evidence>